<dbReference type="PRINTS" id="PR01874">
    <property type="entry name" value="DNAREPAIRADA"/>
</dbReference>
<dbReference type="PROSITE" id="PS51146">
    <property type="entry name" value="KAIC"/>
    <property type="match status" value="1"/>
</dbReference>
<keyword evidence="2" id="KW-0067">ATP-binding</keyword>
<dbReference type="PANTHER" id="PTHR43637:SF1">
    <property type="entry name" value="UPF0273 PROTEIN TM_0370"/>
    <property type="match status" value="1"/>
</dbReference>
<reference evidence="4" key="1">
    <citation type="journal article" date="2020" name="mSystems">
        <title>Genome- and Community-Level Interaction Insights into Carbon Utilization and Element Cycling Functions of Hydrothermarchaeota in Hydrothermal Sediment.</title>
        <authorList>
            <person name="Zhou Z."/>
            <person name="Liu Y."/>
            <person name="Xu W."/>
            <person name="Pan J."/>
            <person name="Luo Z.H."/>
            <person name="Li M."/>
        </authorList>
    </citation>
    <scope>NUCLEOTIDE SEQUENCE</scope>
    <source>
        <strain evidence="4">SpSt-667</strain>
    </source>
</reference>
<dbReference type="SUPFAM" id="SSF52540">
    <property type="entry name" value="P-loop containing nucleoside triphosphate hydrolases"/>
    <property type="match status" value="1"/>
</dbReference>
<comment type="caution">
    <text evidence="4">The sequence shown here is derived from an EMBL/GenBank/DDBJ whole genome shotgun (WGS) entry which is preliminary data.</text>
</comment>
<dbReference type="InterPro" id="IPR014774">
    <property type="entry name" value="KaiC-like_dom"/>
</dbReference>
<dbReference type="EMBL" id="DTCK01000038">
    <property type="protein sequence ID" value="HGQ36196.1"/>
    <property type="molecule type" value="Genomic_DNA"/>
</dbReference>
<dbReference type="PANTHER" id="PTHR43637">
    <property type="entry name" value="UPF0273 PROTEIN TM_0370"/>
    <property type="match status" value="1"/>
</dbReference>
<organism evidence="4">
    <name type="scientific">Ignisphaera aggregans</name>
    <dbReference type="NCBI Taxonomy" id="334771"/>
    <lineage>
        <taxon>Archaea</taxon>
        <taxon>Thermoproteota</taxon>
        <taxon>Thermoprotei</taxon>
        <taxon>Desulfurococcales</taxon>
        <taxon>Desulfurococcaceae</taxon>
        <taxon>Ignisphaera</taxon>
    </lineage>
</organism>
<sequence length="343" mass="38760">MPLKSIEYLIDILGDFIEEPKLILIAGHPGSGKTTLASSICLYALKNNEKCLYLSFQEDKEKLFKQLEGVGIDFKAYDEKNSLKFVKIPVVASSNDIQLTLDILSKLVLEHSPRVVVVDSVTPLLETVESNAIARGYLQNFFWELQKTVGGAVVLVSEIPLGREYASMGWIEFVADAVLILKHRIRSGLIERILEIRKVRGKQLTVSELHFSIISGKGIIIHRPVHLETYCSPILSKRLPVFKDKDVDVVEVSSPPITMYFEYPPETSPWVPIVFSILIHMVEKNPKILFIDFSICPTSLTLGLMQMLKNYGQIAKLLLRFLEELFSGQLILLLIVFQSLYLI</sequence>
<evidence type="ECO:0000256" key="2">
    <source>
        <dbReference type="ARBA" id="ARBA00022840"/>
    </source>
</evidence>
<evidence type="ECO:0000259" key="3">
    <source>
        <dbReference type="PROSITE" id="PS51146"/>
    </source>
</evidence>
<dbReference type="AlphaFoldDB" id="A0A832FWF9"/>
<dbReference type="Gene3D" id="3.40.50.300">
    <property type="entry name" value="P-loop containing nucleotide triphosphate hydrolases"/>
    <property type="match status" value="1"/>
</dbReference>
<name>A0A832FWF9_9CREN</name>
<feature type="domain" description="KaiC" evidence="3">
    <location>
        <begin position="1"/>
        <end position="235"/>
    </location>
</feature>
<dbReference type="InterPro" id="IPR027417">
    <property type="entry name" value="P-loop_NTPase"/>
</dbReference>
<evidence type="ECO:0000256" key="1">
    <source>
        <dbReference type="ARBA" id="ARBA00022741"/>
    </source>
</evidence>
<accession>A0A832FWF9</accession>
<dbReference type="SMART" id="SM00382">
    <property type="entry name" value="AAA"/>
    <property type="match status" value="1"/>
</dbReference>
<evidence type="ECO:0000313" key="4">
    <source>
        <dbReference type="EMBL" id="HGQ36196.1"/>
    </source>
</evidence>
<dbReference type="GO" id="GO:0005524">
    <property type="term" value="F:ATP binding"/>
    <property type="evidence" value="ECO:0007669"/>
    <property type="project" value="UniProtKB-KW"/>
</dbReference>
<protein>
    <recommendedName>
        <fullName evidence="3">KaiC domain-containing protein</fullName>
    </recommendedName>
</protein>
<dbReference type="Pfam" id="PF06745">
    <property type="entry name" value="ATPase"/>
    <property type="match status" value="1"/>
</dbReference>
<dbReference type="InterPro" id="IPR003593">
    <property type="entry name" value="AAA+_ATPase"/>
</dbReference>
<proteinExistence type="predicted"/>
<dbReference type="InterPro" id="IPR010624">
    <property type="entry name" value="KaiC_dom"/>
</dbReference>
<gene>
    <name evidence="4" type="ORF">ENU41_05920</name>
</gene>
<keyword evidence="1" id="KW-0547">Nucleotide-binding</keyword>